<evidence type="ECO:0000256" key="1">
    <source>
        <dbReference type="ARBA" id="ARBA00023002"/>
    </source>
</evidence>
<dbReference type="OrthoDB" id="339764at2759"/>
<dbReference type="Gene3D" id="3.40.50.1970">
    <property type="match status" value="1"/>
</dbReference>
<evidence type="ECO:0000259" key="2">
    <source>
        <dbReference type="Pfam" id="PF00465"/>
    </source>
</evidence>
<dbReference type="PANTHER" id="PTHR11496:SF107">
    <property type="entry name" value="ALCOHOL DEHYDROGENASE, PUTATIVE (AFU_ORTHOLOGUE AFUA_1G06800)-RELATED"/>
    <property type="match status" value="1"/>
</dbReference>
<accession>A0A8K0R342</accession>
<dbReference type="Pfam" id="PF00465">
    <property type="entry name" value="Fe-ADH"/>
    <property type="match status" value="1"/>
</dbReference>
<dbReference type="EMBL" id="JAGMVJ010000013">
    <property type="protein sequence ID" value="KAH7083880.1"/>
    <property type="molecule type" value="Genomic_DNA"/>
</dbReference>
<comment type="caution">
    <text evidence="4">The sequence shown here is derived from an EMBL/GenBank/DDBJ whole genome shotgun (WGS) entry which is preliminary data.</text>
</comment>
<dbReference type="Proteomes" id="UP000813461">
    <property type="component" value="Unassembled WGS sequence"/>
</dbReference>
<dbReference type="SUPFAM" id="SSF56796">
    <property type="entry name" value="Dehydroquinate synthase-like"/>
    <property type="match status" value="1"/>
</dbReference>
<keyword evidence="1" id="KW-0560">Oxidoreductase</keyword>
<dbReference type="InterPro" id="IPR001670">
    <property type="entry name" value="ADH_Fe/GldA"/>
</dbReference>
<dbReference type="Pfam" id="PF25137">
    <property type="entry name" value="ADH_Fe_C"/>
    <property type="match status" value="1"/>
</dbReference>
<sequence>MDSKDTYMPAFDEPPGTNLAGIPIKGLQLPTPYISSGRPFDDSCAKYIKDTLNASRAYVIASRSLTQNTNELDKLVATIGKDKVVGVRKGITPHSPWSEILSITAECRAADIDCLVTLGAGSITDAAKLIVLCLANAITTPKELARYSLETTDPPDEVKQPKITLICIPTSLSGGEYFSLAGGTDDAMNHKHGFLHSGMGVKLIILDPELCLTTPAYHWLSTGVRGIDHCVEALCSLDATTESDADAKKGLKGLVVGLLKCKDDEAGVDVQARSMCQDAVRYAMGNVRRGIPMGGSHAIGHQLGPLGVPHGITSCIMCPAVMKYNIKYGTSNPEIVRRQDKVKEILWAETDVAKTLEAAGLSRGANDLGDLLDAIIRALGLPRTLTELNISKDKISALAERSLSDFWAKTNPVPLLEASQVQEILEAVL</sequence>
<proteinExistence type="predicted"/>
<dbReference type="Gene3D" id="1.20.1090.10">
    <property type="entry name" value="Dehydroquinate synthase-like - alpha domain"/>
    <property type="match status" value="1"/>
</dbReference>
<evidence type="ECO:0000313" key="4">
    <source>
        <dbReference type="EMBL" id="KAH7083880.1"/>
    </source>
</evidence>
<dbReference type="AlphaFoldDB" id="A0A8K0R342"/>
<name>A0A8K0R342_9PLEO</name>
<protein>
    <submittedName>
        <fullName evidence="4">Alcohol dehydrogenase</fullName>
    </submittedName>
</protein>
<reference evidence="4" key="1">
    <citation type="journal article" date="2021" name="Nat. Commun.">
        <title>Genetic determinants of endophytism in the Arabidopsis root mycobiome.</title>
        <authorList>
            <person name="Mesny F."/>
            <person name="Miyauchi S."/>
            <person name="Thiergart T."/>
            <person name="Pickel B."/>
            <person name="Atanasova L."/>
            <person name="Karlsson M."/>
            <person name="Huettel B."/>
            <person name="Barry K.W."/>
            <person name="Haridas S."/>
            <person name="Chen C."/>
            <person name="Bauer D."/>
            <person name="Andreopoulos W."/>
            <person name="Pangilinan J."/>
            <person name="LaButti K."/>
            <person name="Riley R."/>
            <person name="Lipzen A."/>
            <person name="Clum A."/>
            <person name="Drula E."/>
            <person name="Henrissat B."/>
            <person name="Kohler A."/>
            <person name="Grigoriev I.V."/>
            <person name="Martin F.M."/>
            <person name="Hacquard S."/>
        </authorList>
    </citation>
    <scope>NUCLEOTIDE SEQUENCE</scope>
    <source>
        <strain evidence="4">MPI-SDFR-AT-0120</strain>
    </source>
</reference>
<gene>
    <name evidence="4" type="ORF">FB567DRAFT_604964</name>
</gene>
<dbReference type="InterPro" id="IPR056798">
    <property type="entry name" value="ADH_Fe_C"/>
</dbReference>
<dbReference type="GO" id="GO:0005739">
    <property type="term" value="C:mitochondrion"/>
    <property type="evidence" value="ECO:0007669"/>
    <property type="project" value="TreeGrafter"/>
</dbReference>
<evidence type="ECO:0000259" key="3">
    <source>
        <dbReference type="Pfam" id="PF25137"/>
    </source>
</evidence>
<keyword evidence="5" id="KW-1185">Reference proteome</keyword>
<dbReference type="GO" id="GO:0004022">
    <property type="term" value="F:alcohol dehydrogenase (NAD+) activity"/>
    <property type="evidence" value="ECO:0007669"/>
    <property type="project" value="TreeGrafter"/>
</dbReference>
<organism evidence="4 5">
    <name type="scientific">Paraphoma chrysanthemicola</name>
    <dbReference type="NCBI Taxonomy" id="798071"/>
    <lineage>
        <taxon>Eukaryota</taxon>
        <taxon>Fungi</taxon>
        <taxon>Dikarya</taxon>
        <taxon>Ascomycota</taxon>
        <taxon>Pezizomycotina</taxon>
        <taxon>Dothideomycetes</taxon>
        <taxon>Pleosporomycetidae</taxon>
        <taxon>Pleosporales</taxon>
        <taxon>Pleosporineae</taxon>
        <taxon>Phaeosphaeriaceae</taxon>
        <taxon>Paraphoma</taxon>
    </lineage>
</organism>
<feature type="domain" description="Fe-containing alcohol dehydrogenase-like C-terminal" evidence="3">
    <location>
        <begin position="221"/>
        <end position="428"/>
    </location>
</feature>
<feature type="domain" description="Alcohol dehydrogenase iron-type/glycerol dehydrogenase GldA" evidence="2">
    <location>
        <begin position="44"/>
        <end position="208"/>
    </location>
</feature>
<dbReference type="PANTHER" id="PTHR11496">
    <property type="entry name" value="ALCOHOL DEHYDROGENASE"/>
    <property type="match status" value="1"/>
</dbReference>
<dbReference type="InterPro" id="IPR039697">
    <property type="entry name" value="Alcohol_dehydrogenase_Fe"/>
</dbReference>
<dbReference type="GO" id="GO:0046872">
    <property type="term" value="F:metal ion binding"/>
    <property type="evidence" value="ECO:0007669"/>
    <property type="project" value="InterPro"/>
</dbReference>
<dbReference type="CDD" id="cd08192">
    <property type="entry name" value="MAR-like"/>
    <property type="match status" value="1"/>
</dbReference>
<evidence type="ECO:0000313" key="5">
    <source>
        <dbReference type="Proteomes" id="UP000813461"/>
    </source>
</evidence>